<evidence type="ECO:0000256" key="6">
    <source>
        <dbReference type="SAM" id="Phobius"/>
    </source>
</evidence>
<feature type="transmembrane region" description="Helical" evidence="6">
    <location>
        <begin position="266"/>
        <end position="290"/>
    </location>
</feature>
<evidence type="ECO:0000256" key="1">
    <source>
        <dbReference type="ARBA" id="ARBA00004127"/>
    </source>
</evidence>
<dbReference type="GO" id="GO:0016020">
    <property type="term" value="C:membrane"/>
    <property type="evidence" value="ECO:0007669"/>
    <property type="project" value="UniProtKB-SubCell"/>
</dbReference>
<dbReference type="InterPro" id="IPR018393">
    <property type="entry name" value="NADHpl_OxRdtase_5_subgr"/>
</dbReference>
<dbReference type="GO" id="GO:0003954">
    <property type="term" value="F:NADH dehydrogenase activity"/>
    <property type="evidence" value="ECO:0007669"/>
    <property type="project" value="TreeGrafter"/>
</dbReference>
<dbReference type="Pfam" id="PF00662">
    <property type="entry name" value="Proton_antipo_N"/>
    <property type="match status" value="1"/>
</dbReference>
<gene>
    <name evidence="9" type="primary">nuoL</name>
    <name evidence="9" type="ORF">CKSOR_00473</name>
</gene>
<dbReference type="InterPro" id="IPR001516">
    <property type="entry name" value="Proton_antipo_N"/>
</dbReference>
<dbReference type="EMBL" id="CP025628">
    <property type="protein sequence ID" value="AWD32585.1"/>
    <property type="molecule type" value="Genomic_DNA"/>
</dbReference>
<feature type="transmembrane region" description="Helical" evidence="6">
    <location>
        <begin position="148"/>
        <end position="168"/>
    </location>
</feature>
<dbReference type="GO" id="GO:0015990">
    <property type="term" value="P:electron transport coupled proton transport"/>
    <property type="evidence" value="ECO:0007669"/>
    <property type="project" value="TreeGrafter"/>
</dbReference>
<dbReference type="RefSeq" id="WP_422666642.1">
    <property type="nucleotide sequence ID" value="NZ_CP025628.1"/>
</dbReference>
<feature type="transmembrane region" description="Helical" evidence="6">
    <location>
        <begin position="534"/>
        <end position="552"/>
    </location>
</feature>
<feature type="transmembrane region" description="Helical" evidence="6">
    <location>
        <begin position="180"/>
        <end position="199"/>
    </location>
</feature>
<evidence type="ECO:0000256" key="2">
    <source>
        <dbReference type="ARBA" id="ARBA00022692"/>
    </source>
</evidence>
<dbReference type="GO" id="GO:0042773">
    <property type="term" value="P:ATP synthesis coupled electron transport"/>
    <property type="evidence" value="ECO:0007669"/>
    <property type="project" value="InterPro"/>
</dbReference>
<organism evidence="9 10">
    <name type="scientific">Candidatus Kinetoplastidibacterium kentomonadis</name>
    <dbReference type="NCBI Taxonomy" id="1576550"/>
    <lineage>
        <taxon>Bacteria</taxon>
        <taxon>Pseudomonadati</taxon>
        <taxon>Pseudomonadota</taxon>
        <taxon>Betaproteobacteria</taxon>
        <taxon>Candidatus Kinetoplastidibacterium</taxon>
    </lineage>
</organism>
<dbReference type="KEGG" id="kso:CKSOR_00473"/>
<feature type="domain" description="NADH-Ubiquinone oxidoreductase (complex I) chain 5 N-terminal" evidence="8">
    <location>
        <begin position="76"/>
        <end position="126"/>
    </location>
</feature>
<reference evidence="9 10" key="1">
    <citation type="journal article" date="2018" name="Parasitology">
        <title>The reduced genome of Candidatus Kinetoplastibacterium sorsogonicusi, the endosymbiont of Kentomonas sorsogonicus (Trypanosomatidae): loss of the haem-synthesis pathway.</title>
        <authorList>
            <person name="Silva F.M."/>
            <person name="Kostygov A.Y."/>
            <person name="Spodareva V.V."/>
            <person name="Butenko A."/>
            <person name="Tossou R."/>
            <person name="Lukes J."/>
            <person name="Yurchenko V."/>
            <person name="Alves J.M.P."/>
        </authorList>
    </citation>
    <scope>NUCLEOTIDE SEQUENCE [LARGE SCALE GENOMIC DNA]</scope>
    <source>
        <strain evidence="9 10">MF-08</strain>
    </source>
</reference>
<dbReference type="GO" id="GO:0008137">
    <property type="term" value="F:NADH dehydrogenase (ubiquinone) activity"/>
    <property type="evidence" value="ECO:0007669"/>
    <property type="project" value="InterPro"/>
</dbReference>
<dbReference type="Gene3D" id="1.20.5.2700">
    <property type="match status" value="1"/>
</dbReference>
<keyword evidence="3 6" id="KW-1133">Transmembrane helix</keyword>
<dbReference type="PRINTS" id="PR01435">
    <property type="entry name" value="NPOXDRDTASE5"/>
</dbReference>
<dbReference type="InterPro" id="IPR001750">
    <property type="entry name" value="ND/Mrp_TM"/>
</dbReference>
<dbReference type="NCBIfam" id="TIGR01974">
    <property type="entry name" value="NDH_I_L"/>
    <property type="match status" value="1"/>
</dbReference>
<evidence type="ECO:0000259" key="8">
    <source>
        <dbReference type="Pfam" id="PF00662"/>
    </source>
</evidence>
<protein>
    <submittedName>
        <fullName evidence="9">NADH-quinone oxidoreductase subunit L</fullName>
        <ecNumber evidence="9">1.6.5.11</ecNumber>
    </submittedName>
</protein>
<evidence type="ECO:0000259" key="7">
    <source>
        <dbReference type="Pfam" id="PF00361"/>
    </source>
</evidence>
<dbReference type="Pfam" id="PF00361">
    <property type="entry name" value="Proton_antipo_M"/>
    <property type="match status" value="1"/>
</dbReference>
<feature type="transmembrane region" description="Helical" evidence="6">
    <location>
        <begin position="125"/>
        <end position="142"/>
    </location>
</feature>
<dbReference type="NCBIfam" id="NF005141">
    <property type="entry name" value="PRK06590.1"/>
    <property type="match status" value="1"/>
</dbReference>
<evidence type="ECO:0000256" key="5">
    <source>
        <dbReference type="RuleBase" id="RU000320"/>
    </source>
</evidence>
<dbReference type="EC" id="1.6.5.11" evidence="9"/>
<feature type="domain" description="NADH:quinone oxidoreductase/Mrp antiporter transmembrane" evidence="7">
    <location>
        <begin position="142"/>
        <end position="426"/>
    </location>
</feature>
<feature type="transmembrane region" description="Helical" evidence="6">
    <location>
        <begin position="432"/>
        <end position="456"/>
    </location>
</feature>
<dbReference type="GO" id="GO:0012505">
    <property type="term" value="C:endomembrane system"/>
    <property type="evidence" value="ECO:0007669"/>
    <property type="project" value="UniProtKB-SubCell"/>
</dbReference>
<evidence type="ECO:0000256" key="4">
    <source>
        <dbReference type="ARBA" id="ARBA00023136"/>
    </source>
</evidence>
<feature type="transmembrane region" description="Helical" evidence="6">
    <location>
        <begin position="385"/>
        <end position="412"/>
    </location>
</feature>
<feature type="transmembrane region" description="Helical" evidence="6">
    <location>
        <begin position="84"/>
        <end position="113"/>
    </location>
</feature>
<feature type="transmembrane region" description="Helical" evidence="6">
    <location>
        <begin position="606"/>
        <end position="623"/>
    </location>
</feature>
<feature type="transmembrane region" description="Helical" evidence="6">
    <location>
        <begin position="296"/>
        <end position="317"/>
    </location>
</feature>
<feature type="transmembrane region" description="Helical" evidence="6">
    <location>
        <begin position="324"/>
        <end position="350"/>
    </location>
</feature>
<evidence type="ECO:0000256" key="3">
    <source>
        <dbReference type="ARBA" id="ARBA00022989"/>
    </source>
</evidence>
<sequence length="655" mass="74711">MDIINLSNYYLIVVLAPLVSSIILGLFGTGFVYDFINKKYASLIAISGILIAFLFSCIIFYHVLNYGDIDINLYNWNIISNTTFNIGFLIDILSSIMMIIITFISLMVHIYTIGYMYKDDGYQRFFCYISLFTFSMLMLVMSNNMVQLFFGWEAVGLVSYLLIGFWHYKPTAVHANLKAFLINRVGDFGLLLGIILIFINTDSFYYKDILNNASYIAANNKIFILSYEFSVIKLACWLLFMGAMAKSAQIPLHSWLPDSMEGPTPISALIHAATMVTAGIFLVVRLYILFEFSDELLSFITIIGSLSALFMGILGIVQNDIKKIIAYSTLSQLGYMMVAIGISAYPIAIFHLLTHAFFKALLFLCAGSVIIGMHHDQNIKNMGGLYKYMPITCITFLIGSLSLIGIPFFSGFYSKEILIEAIKYSSIYGANFAYYATNLGILITSIYSLRLYIIVFHGKENFRSINSNIPHESKWSITLPLVLLSIPSIFLGFFLVDDFILNSNINSYKHQTMNLLKSTWLGNVKFAIHAIHEIQFYLIILGLLIVLCKYNYIKNKSMNLFSIKKLHILNKILKNGYYFDWLNEKILVPFFIKIGNIFYKIFDQKIIDGFFVNGNIVLVRYFYMFLSKLHSGYIYHYAFFMIAGIAIILSVLLIK</sequence>
<dbReference type="PANTHER" id="PTHR42829:SF2">
    <property type="entry name" value="NADH-UBIQUINONE OXIDOREDUCTASE CHAIN 5"/>
    <property type="match status" value="1"/>
</dbReference>
<dbReference type="AlphaFoldDB" id="A0A3Q8EX41"/>
<feature type="transmembrane region" description="Helical" evidence="6">
    <location>
        <begin position="12"/>
        <end position="33"/>
    </location>
</feature>
<keyword evidence="9" id="KW-0560">Oxidoreductase</keyword>
<name>A0A3Q8EX41_9PROT</name>
<feature type="transmembrane region" description="Helical" evidence="6">
    <location>
        <begin position="40"/>
        <end position="64"/>
    </location>
</feature>
<comment type="subcellular location">
    <subcellularLocation>
        <location evidence="1">Endomembrane system</location>
        <topology evidence="1">Multi-pass membrane protein</topology>
    </subcellularLocation>
    <subcellularLocation>
        <location evidence="5">Membrane</location>
        <topology evidence="5">Multi-pass membrane protein</topology>
    </subcellularLocation>
</comment>
<keyword evidence="4 6" id="KW-0472">Membrane</keyword>
<evidence type="ECO:0000313" key="10">
    <source>
        <dbReference type="Proteomes" id="UP000266796"/>
    </source>
</evidence>
<keyword evidence="10" id="KW-1185">Reference proteome</keyword>
<dbReference type="Proteomes" id="UP000266796">
    <property type="component" value="Chromosome"/>
</dbReference>
<feature type="transmembrane region" description="Helical" evidence="6">
    <location>
        <begin position="222"/>
        <end position="245"/>
    </location>
</feature>
<proteinExistence type="predicted"/>
<evidence type="ECO:0000313" key="9">
    <source>
        <dbReference type="EMBL" id="AWD32585.1"/>
    </source>
</evidence>
<dbReference type="InterPro" id="IPR003945">
    <property type="entry name" value="NU5C-like"/>
</dbReference>
<keyword evidence="2 5" id="KW-0812">Transmembrane</keyword>
<dbReference type="PANTHER" id="PTHR42829">
    <property type="entry name" value="NADH-UBIQUINONE OXIDOREDUCTASE CHAIN 5"/>
    <property type="match status" value="1"/>
</dbReference>
<feature type="transmembrane region" description="Helical" evidence="6">
    <location>
        <begin position="635"/>
        <end position="654"/>
    </location>
</feature>
<dbReference type="PRINTS" id="PR01434">
    <property type="entry name" value="NADHDHGNASE5"/>
</dbReference>
<accession>A0A3Q8EX41</accession>
<feature type="transmembrane region" description="Helical" evidence="6">
    <location>
        <begin position="477"/>
        <end position="496"/>
    </location>
</feature>